<evidence type="ECO:0000313" key="3">
    <source>
        <dbReference type="Proteomes" id="UP001368500"/>
    </source>
</evidence>
<feature type="compositionally biased region" description="Basic and acidic residues" evidence="1">
    <location>
        <begin position="1"/>
        <end position="16"/>
    </location>
</feature>
<proteinExistence type="predicted"/>
<protein>
    <submittedName>
        <fullName evidence="2">DUF2282 domain-containing protein</fullName>
    </submittedName>
</protein>
<dbReference type="Proteomes" id="UP001368500">
    <property type="component" value="Unassembled WGS sequence"/>
</dbReference>
<dbReference type="EMBL" id="JBBUTF010000004">
    <property type="protein sequence ID" value="MEK8025307.1"/>
    <property type="molecule type" value="Genomic_DNA"/>
</dbReference>
<name>A0ABU9B8G8_9BURK</name>
<organism evidence="2 3">
    <name type="scientific">Pseudaquabacterium rugosum</name>
    <dbReference type="NCBI Taxonomy" id="2984194"/>
    <lineage>
        <taxon>Bacteria</taxon>
        <taxon>Pseudomonadati</taxon>
        <taxon>Pseudomonadota</taxon>
        <taxon>Betaproteobacteria</taxon>
        <taxon>Burkholderiales</taxon>
        <taxon>Sphaerotilaceae</taxon>
        <taxon>Pseudaquabacterium</taxon>
    </lineage>
</organism>
<comment type="caution">
    <text evidence="2">The sequence shown here is derived from an EMBL/GenBank/DDBJ whole genome shotgun (WGS) entry which is preliminary data.</text>
</comment>
<evidence type="ECO:0000313" key="2">
    <source>
        <dbReference type="EMBL" id="MEK8025307.1"/>
    </source>
</evidence>
<evidence type="ECO:0000256" key="1">
    <source>
        <dbReference type="SAM" id="MobiDB-lite"/>
    </source>
</evidence>
<keyword evidence="3" id="KW-1185">Reference proteome</keyword>
<feature type="region of interest" description="Disordered" evidence="1">
    <location>
        <begin position="1"/>
        <end position="23"/>
    </location>
</feature>
<dbReference type="Pfam" id="PF10048">
    <property type="entry name" value="DUF2282"/>
    <property type="match status" value="1"/>
</dbReference>
<accession>A0ABU9B8G8</accession>
<reference evidence="2 3" key="1">
    <citation type="submission" date="2024-04" db="EMBL/GenBank/DDBJ databases">
        <title>Novel species of the genus Ideonella isolated from streams.</title>
        <authorList>
            <person name="Lu H."/>
        </authorList>
    </citation>
    <scope>NUCLEOTIDE SEQUENCE [LARGE SCALE GENOMIC DNA]</scope>
    <source>
        <strain evidence="2 3">BYS139W</strain>
    </source>
</reference>
<dbReference type="InterPro" id="IPR018740">
    <property type="entry name" value="DUF2282_membr"/>
</dbReference>
<sequence length="123" mass="12601">MTADPTRRPADVRSVPEHAPPAAGRWQERVALAVGAALALGLGAAPAAAHEAEAGPGQEKCYGIAKAGENHCASLSGRHDCAGQSTIDRSPDEWQMVPKGRCKALGGLDAAQARAALKRASRG</sequence>
<gene>
    <name evidence="2" type="ORF">AACH11_04940</name>
</gene>
<dbReference type="RefSeq" id="WP_341373092.1">
    <property type="nucleotide sequence ID" value="NZ_JBBUTF010000004.1"/>
</dbReference>